<dbReference type="Proteomes" id="UP000355283">
    <property type="component" value="Unassembled WGS sequence"/>
</dbReference>
<dbReference type="EMBL" id="SDOX01000071">
    <property type="protein sequence ID" value="TFJ83074.1"/>
    <property type="molecule type" value="Genomic_DNA"/>
</dbReference>
<dbReference type="InterPro" id="IPR051089">
    <property type="entry name" value="prtT"/>
</dbReference>
<dbReference type="InterPro" id="IPR036864">
    <property type="entry name" value="Zn2-C6_fun-type_DNA-bd_sf"/>
</dbReference>
<evidence type="ECO:0000259" key="7">
    <source>
        <dbReference type="PROSITE" id="PS50048"/>
    </source>
</evidence>
<feature type="region of interest" description="Disordered" evidence="6">
    <location>
        <begin position="70"/>
        <end position="222"/>
    </location>
</feature>
<proteinExistence type="predicted"/>
<dbReference type="PANTHER" id="PTHR31845:SF17">
    <property type="entry name" value="ZN(II)2CYS6 TRANSCRIPTION FACTOR (EUROFUNG)"/>
    <property type="match status" value="1"/>
</dbReference>
<dbReference type="GO" id="GO:0005634">
    <property type="term" value="C:nucleus"/>
    <property type="evidence" value="ECO:0007669"/>
    <property type="project" value="UniProtKB-SubCell"/>
</dbReference>
<evidence type="ECO:0000256" key="1">
    <source>
        <dbReference type="ARBA" id="ARBA00004123"/>
    </source>
</evidence>
<evidence type="ECO:0000256" key="6">
    <source>
        <dbReference type="SAM" id="MobiDB-lite"/>
    </source>
</evidence>
<feature type="compositionally biased region" description="Basic residues" evidence="6">
    <location>
        <begin position="121"/>
        <end position="130"/>
    </location>
</feature>
<gene>
    <name evidence="8" type="ORF">NSK_005596</name>
</gene>
<dbReference type="AlphaFoldDB" id="A0A4D9CX15"/>
<accession>A0A4D9CX15</accession>
<keyword evidence="2" id="KW-0805">Transcription regulation</keyword>
<protein>
    <recommendedName>
        <fullName evidence="7">Zn(2)-C6 fungal-type domain-containing protein</fullName>
    </recommendedName>
</protein>
<dbReference type="GO" id="GO:0008270">
    <property type="term" value="F:zinc ion binding"/>
    <property type="evidence" value="ECO:0007669"/>
    <property type="project" value="InterPro"/>
</dbReference>
<dbReference type="CDD" id="cd00067">
    <property type="entry name" value="GAL4"/>
    <property type="match status" value="1"/>
</dbReference>
<sequence>MISPPNPLKAACRPCRQIKIKCNRDSWPCERCQRMNLVCVPQERGRGRPRGSVRGVTGAPLHHAVSNALVSSTTHDSQGGGDEDKGGAEGKNPTSQGASPRKHAPVSSGTAQKRGGATARERRRSTRPRQPKLLESYSYDLSSDEEGRETVRKGVGGKEVGGGGTTKAEGRNGQKRDITWVAGDTQGAERYPAPKGLHVERPGAEPGRREEGGEGRREGEERQRLLAEMQRNPLMDDVFERAIMQMMVSAFRSLYVQKRLKLGRVTAMLRTCCYSLARKENSIFETSLSICSMICGFDWPGLLDEVLTLGRNEALEVATGAEIAAADSLVATMLASWRAMGIEIPVAYSISIKGDNTSYLNTPYLRHFIPNASLAQAMTREEHVVPFHKWARVIAPEYRALFIEKMVENIYEGSSGAEGGEVTWGGGGIRGGRGGGGGEGGGGGGEGGAESSMIAKVVSYDGSETLAMVRIRSVFLVLGIITAFAVTPVRYPPRPLDHMKATALDPPSSTSPSTYFA</sequence>
<dbReference type="SMART" id="SM00066">
    <property type="entry name" value="GAL4"/>
    <property type="match status" value="1"/>
</dbReference>
<dbReference type="GO" id="GO:0000976">
    <property type="term" value="F:transcription cis-regulatory region binding"/>
    <property type="evidence" value="ECO:0007669"/>
    <property type="project" value="TreeGrafter"/>
</dbReference>
<keyword evidence="9" id="KW-1185">Reference proteome</keyword>
<dbReference type="PROSITE" id="PS50048">
    <property type="entry name" value="ZN2_CY6_FUNGAL_2"/>
    <property type="match status" value="1"/>
</dbReference>
<comment type="subcellular location">
    <subcellularLocation>
        <location evidence="1">Nucleus</location>
    </subcellularLocation>
</comment>
<feature type="domain" description="Zn(2)-C6 fungal-type" evidence="7">
    <location>
        <begin position="11"/>
        <end position="40"/>
    </location>
</feature>
<comment type="caution">
    <text evidence="8">The sequence shown here is derived from an EMBL/GenBank/DDBJ whole genome shotgun (WGS) entry which is preliminary data.</text>
</comment>
<name>A0A4D9CX15_9STRA</name>
<dbReference type="PANTHER" id="PTHR31845">
    <property type="entry name" value="FINGER DOMAIN PROTEIN, PUTATIVE-RELATED"/>
    <property type="match status" value="1"/>
</dbReference>
<evidence type="ECO:0000256" key="4">
    <source>
        <dbReference type="ARBA" id="ARBA00023163"/>
    </source>
</evidence>
<evidence type="ECO:0000313" key="8">
    <source>
        <dbReference type="EMBL" id="TFJ83074.1"/>
    </source>
</evidence>
<dbReference type="InterPro" id="IPR001138">
    <property type="entry name" value="Zn2Cys6_DnaBD"/>
</dbReference>
<dbReference type="SUPFAM" id="SSF57701">
    <property type="entry name" value="Zn2/Cys6 DNA-binding domain"/>
    <property type="match status" value="1"/>
</dbReference>
<feature type="compositionally biased region" description="Basic and acidic residues" evidence="6">
    <location>
        <begin position="168"/>
        <end position="178"/>
    </location>
</feature>
<evidence type="ECO:0000256" key="2">
    <source>
        <dbReference type="ARBA" id="ARBA00023015"/>
    </source>
</evidence>
<keyword evidence="3" id="KW-0238">DNA-binding</keyword>
<keyword evidence="4" id="KW-0804">Transcription</keyword>
<evidence type="ECO:0000256" key="3">
    <source>
        <dbReference type="ARBA" id="ARBA00023125"/>
    </source>
</evidence>
<evidence type="ECO:0000256" key="5">
    <source>
        <dbReference type="ARBA" id="ARBA00023242"/>
    </source>
</evidence>
<keyword evidence="5" id="KW-0539">Nucleus</keyword>
<feature type="compositionally biased region" description="Basic and acidic residues" evidence="6">
    <location>
        <begin position="197"/>
        <end position="222"/>
    </location>
</feature>
<dbReference type="GO" id="GO:0000981">
    <property type="term" value="F:DNA-binding transcription factor activity, RNA polymerase II-specific"/>
    <property type="evidence" value="ECO:0007669"/>
    <property type="project" value="InterPro"/>
</dbReference>
<dbReference type="Pfam" id="PF00172">
    <property type="entry name" value="Zn_clus"/>
    <property type="match status" value="1"/>
</dbReference>
<dbReference type="PROSITE" id="PS00463">
    <property type="entry name" value="ZN2_CY6_FUNGAL_1"/>
    <property type="match status" value="1"/>
</dbReference>
<reference evidence="8 9" key="1">
    <citation type="submission" date="2019-01" db="EMBL/GenBank/DDBJ databases">
        <title>Nuclear Genome Assembly of the Microalgal Biofuel strain Nannochloropsis salina CCMP1776.</title>
        <authorList>
            <person name="Hovde B."/>
        </authorList>
    </citation>
    <scope>NUCLEOTIDE SEQUENCE [LARGE SCALE GENOMIC DNA]</scope>
    <source>
        <strain evidence="8 9">CCMP1776</strain>
    </source>
</reference>
<dbReference type="Gene3D" id="4.10.240.10">
    <property type="entry name" value="Zn(2)-C6 fungal-type DNA-binding domain"/>
    <property type="match status" value="1"/>
</dbReference>
<dbReference type="OrthoDB" id="10555204at2759"/>
<evidence type="ECO:0000313" key="9">
    <source>
        <dbReference type="Proteomes" id="UP000355283"/>
    </source>
</evidence>
<organism evidence="8 9">
    <name type="scientific">Nannochloropsis salina CCMP1776</name>
    <dbReference type="NCBI Taxonomy" id="1027361"/>
    <lineage>
        <taxon>Eukaryota</taxon>
        <taxon>Sar</taxon>
        <taxon>Stramenopiles</taxon>
        <taxon>Ochrophyta</taxon>
        <taxon>Eustigmatophyceae</taxon>
        <taxon>Eustigmatales</taxon>
        <taxon>Monodopsidaceae</taxon>
        <taxon>Microchloropsis</taxon>
        <taxon>Microchloropsis salina</taxon>
    </lineage>
</organism>